<dbReference type="AlphaFoldDB" id="A0A2P6SHM0"/>
<accession>A0A2P6SHM0</accession>
<reference evidence="1 2" key="1">
    <citation type="journal article" date="2018" name="Nat. Genet.">
        <title>The Rosa genome provides new insights in the design of modern roses.</title>
        <authorList>
            <person name="Bendahmane M."/>
        </authorList>
    </citation>
    <scope>NUCLEOTIDE SEQUENCE [LARGE SCALE GENOMIC DNA]</scope>
    <source>
        <strain evidence="2">cv. Old Blush</strain>
    </source>
</reference>
<name>A0A2P6SHM0_ROSCH</name>
<dbReference type="EMBL" id="PDCK01000039">
    <property type="protein sequence ID" value="PRQ58158.1"/>
    <property type="molecule type" value="Genomic_DNA"/>
</dbReference>
<gene>
    <name evidence="1" type="ORF">RchiOBHm_Chr1g0356191</name>
</gene>
<evidence type="ECO:0000313" key="2">
    <source>
        <dbReference type="Proteomes" id="UP000238479"/>
    </source>
</evidence>
<evidence type="ECO:0000313" key="1">
    <source>
        <dbReference type="EMBL" id="PRQ58158.1"/>
    </source>
</evidence>
<protein>
    <submittedName>
        <fullName evidence="1">Uncharacterized protein</fullName>
    </submittedName>
</protein>
<sequence length="59" mass="6461">MVQFGSLHGHLGCEVSAILAKTCYICSLLGLVRDSLHDFFLALILLTSDTCGMRPYCIL</sequence>
<dbReference type="Proteomes" id="UP000238479">
    <property type="component" value="Chromosome 1"/>
</dbReference>
<keyword evidence="2" id="KW-1185">Reference proteome</keyword>
<dbReference type="Gramene" id="PRQ58158">
    <property type="protein sequence ID" value="PRQ58158"/>
    <property type="gene ID" value="RchiOBHm_Chr1g0356191"/>
</dbReference>
<proteinExistence type="predicted"/>
<organism evidence="1 2">
    <name type="scientific">Rosa chinensis</name>
    <name type="common">China rose</name>
    <dbReference type="NCBI Taxonomy" id="74649"/>
    <lineage>
        <taxon>Eukaryota</taxon>
        <taxon>Viridiplantae</taxon>
        <taxon>Streptophyta</taxon>
        <taxon>Embryophyta</taxon>
        <taxon>Tracheophyta</taxon>
        <taxon>Spermatophyta</taxon>
        <taxon>Magnoliopsida</taxon>
        <taxon>eudicotyledons</taxon>
        <taxon>Gunneridae</taxon>
        <taxon>Pentapetalae</taxon>
        <taxon>rosids</taxon>
        <taxon>fabids</taxon>
        <taxon>Rosales</taxon>
        <taxon>Rosaceae</taxon>
        <taxon>Rosoideae</taxon>
        <taxon>Rosoideae incertae sedis</taxon>
        <taxon>Rosa</taxon>
    </lineage>
</organism>
<comment type="caution">
    <text evidence="1">The sequence shown here is derived from an EMBL/GenBank/DDBJ whole genome shotgun (WGS) entry which is preliminary data.</text>
</comment>